<comment type="caution">
    <text evidence="2">The sequence shown here is derived from an EMBL/GenBank/DDBJ whole genome shotgun (WGS) entry which is preliminary data.</text>
</comment>
<evidence type="ECO:0000313" key="2">
    <source>
        <dbReference type="EMBL" id="OWF37381.1"/>
    </source>
</evidence>
<dbReference type="PANTHER" id="PTHR46628:SF1">
    <property type="entry name" value="PIRNA BIOGENESIS PROTEIN EXD1"/>
    <property type="match status" value="1"/>
</dbReference>
<dbReference type="Gene3D" id="3.30.420.10">
    <property type="entry name" value="Ribonuclease H-like superfamily/Ribonuclease H"/>
    <property type="match status" value="1"/>
</dbReference>
<name>A0A210PLM1_MIZYE</name>
<dbReference type="EMBL" id="NEDP02005590">
    <property type="protein sequence ID" value="OWF37381.1"/>
    <property type="molecule type" value="Genomic_DNA"/>
</dbReference>
<gene>
    <name evidence="2" type="ORF">KP79_PYT13998</name>
</gene>
<dbReference type="InterPro" id="IPR012337">
    <property type="entry name" value="RNaseH-like_sf"/>
</dbReference>
<dbReference type="Pfam" id="PF01612">
    <property type="entry name" value="DNA_pol_A_exo1"/>
    <property type="match status" value="1"/>
</dbReference>
<proteinExistence type="predicted"/>
<dbReference type="PANTHER" id="PTHR46628">
    <property type="entry name" value="PIRNA BIOGENESIS PROTEIN EXD1"/>
    <property type="match status" value="1"/>
</dbReference>
<accession>A0A210PLM1</accession>
<dbReference type="AlphaFoldDB" id="A0A210PLM1"/>
<dbReference type="GO" id="GO:1990923">
    <property type="term" value="C:PET complex"/>
    <property type="evidence" value="ECO:0007669"/>
    <property type="project" value="TreeGrafter"/>
</dbReference>
<dbReference type="InterPro" id="IPR002562">
    <property type="entry name" value="3'-5'_exonuclease_dom"/>
</dbReference>
<evidence type="ECO:0000313" key="3">
    <source>
        <dbReference type="Proteomes" id="UP000242188"/>
    </source>
</evidence>
<dbReference type="InterPro" id="IPR036397">
    <property type="entry name" value="RNaseH_sf"/>
</dbReference>
<sequence length="283" mass="33010">MSFIQPIRNLISDPDKANEEFNSLLEEKVIGVRMESGSKPERPGETILSLIIVSRTFGQVLVFDVLQSPEILQDKWFKTLMESERPIKVMFHPEHDSKLLWRSSNISLHGVFDPQTLQMVKESIEKRLPTRKLGYQRQTLTDICRLYGVECDYDKGLVKKMLEQNSLLFMERSNIRQLMTICEDSAECLIPLYDKMKRELHIAVVKDKYSQMLEECLYGGPHGANKDDLKKQRLIRDYLETKQFRKEHGHSALTKGDKQLLRRGRLSFRMTFQHDTTKADSLC</sequence>
<dbReference type="SUPFAM" id="SSF53098">
    <property type="entry name" value="Ribonuclease H-like"/>
    <property type="match status" value="1"/>
</dbReference>
<evidence type="ECO:0000259" key="1">
    <source>
        <dbReference type="Pfam" id="PF01612"/>
    </source>
</evidence>
<dbReference type="Proteomes" id="UP000242188">
    <property type="component" value="Unassembled WGS sequence"/>
</dbReference>
<feature type="domain" description="3'-5' exonuclease" evidence="1">
    <location>
        <begin position="11"/>
        <end position="200"/>
    </location>
</feature>
<dbReference type="GO" id="GO:0034587">
    <property type="term" value="P:piRNA processing"/>
    <property type="evidence" value="ECO:0007669"/>
    <property type="project" value="TreeGrafter"/>
</dbReference>
<dbReference type="OrthoDB" id="9979734at2759"/>
<reference evidence="2 3" key="1">
    <citation type="journal article" date="2017" name="Nat. Ecol. Evol.">
        <title>Scallop genome provides insights into evolution of bilaterian karyotype and development.</title>
        <authorList>
            <person name="Wang S."/>
            <person name="Zhang J."/>
            <person name="Jiao W."/>
            <person name="Li J."/>
            <person name="Xun X."/>
            <person name="Sun Y."/>
            <person name="Guo X."/>
            <person name="Huan P."/>
            <person name="Dong B."/>
            <person name="Zhang L."/>
            <person name="Hu X."/>
            <person name="Sun X."/>
            <person name="Wang J."/>
            <person name="Zhao C."/>
            <person name="Wang Y."/>
            <person name="Wang D."/>
            <person name="Huang X."/>
            <person name="Wang R."/>
            <person name="Lv J."/>
            <person name="Li Y."/>
            <person name="Zhang Z."/>
            <person name="Liu B."/>
            <person name="Lu W."/>
            <person name="Hui Y."/>
            <person name="Liang J."/>
            <person name="Zhou Z."/>
            <person name="Hou R."/>
            <person name="Li X."/>
            <person name="Liu Y."/>
            <person name="Li H."/>
            <person name="Ning X."/>
            <person name="Lin Y."/>
            <person name="Zhao L."/>
            <person name="Xing Q."/>
            <person name="Dou J."/>
            <person name="Li Y."/>
            <person name="Mao J."/>
            <person name="Guo H."/>
            <person name="Dou H."/>
            <person name="Li T."/>
            <person name="Mu C."/>
            <person name="Jiang W."/>
            <person name="Fu Q."/>
            <person name="Fu X."/>
            <person name="Miao Y."/>
            <person name="Liu J."/>
            <person name="Yu Q."/>
            <person name="Li R."/>
            <person name="Liao H."/>
            <person name="Li X."/>
            <person name="Kong Y."/>
            <person name="Jiang Z."/>
            <person name="Chourrout D."/>
            <person name="Li R."/>
            <person name="Bao Z."/>
        </authorList>
    </citation>
    <scope>NUCLEOTIDE SEQUENCE [LARGE SCALE GENOMIC DNA]</scope>
    <source>
        <strain evidence="2 3">PY_sf001</strain>
    </source>
</reference>
<dbReference type="InterPro" id="IPR052144">
    <property type="entry name" value="piRNA_biogenesis_EXD1"/>
</dbReference>
<dbReference type="GO" id="GO:0003676">
    <property type="term" value="F:nucleic acid binding"/>
    <property type="evidence" value="ECO:0007669"/>
    <property type="project" value="InterPro"/>
</dbReference>
<keyword evidence="3" id="KW-1185">Reference proteome</keyword>
<protein>
    <recommendedName>
        <fullName evidence="1">3'-5' exonuclease domain-containing protein</fullName>
    </recommendedName>
</protein>
<organism evidence="2 3">
    <name type="scientific">Mizuhopecten yessoensis</name>
    <name type="common">Japanese scallop</name>
    <name type="synonym">Patinopecten yessoensis</name>
    <dbReference type="NCBI Taxonomy" id="6573"/>
    <lineage>
        <taxon>Eukaryota</taxon>
        <taxon>Metazoa</taxon>
        <taxon>Spiralia</taxon>
        <taxon>Lophotrochozoa</taxon>
        <taxon>Mollusca</taxon>
        <taxon>Bivalvia</taxon>
        <taxon>Autobranchia</taxon>
        <taxon>Pteriomorphia</taxon>
        <taxon>Pectinida</taxon>
        <taxon>Pectinoidea</taxon>
        <taxon>Pectinidae</taxon>
        <taxon>Mizuhopecten</taxon>
    </lineage>
</organism>
<dbReference type="GO" id="GO:0008408">
    <property type="term" value="F:3'-5' exonuclease activity"/>
    <property type="evidence" value="ECO:0007669"/>
    <property type="project" value="InterPro"/>
</dbReference>